<proteinExistence type="predicted"/>
<gene>
    <name evidence="1" type="ORF">JRQ81_001156</name>
</gene>
<evidence type="ECO:0000313" key="1">
    <source>
        <dbReference type="EMBL" id="KAJ7345206.1"/>
    </source>
</evidence>
<dbReference type="Proteomes" id="UP001142489">
    <property type="component" value="Unassembled WGS sequence"/>
</dbReference>
<name>A0A9Q0Y9B9_9SAUR</name>
<evidence type="ECO:0000313" key="2">
    <source>
        <dbReference type="Proteomes" id="UP001142489"/>
    </source>
</evidence>
<dbReference type="AlphaFoldDB" id="A0A9Q0Y9B9"/>
<accession>A0A9Q0Y9B9</accession>
<reference evidence="1" key="1">
    <citation type="journal article" date="2023" name="DNA Res.">
        <title>Chromosome-level genome assembly of Phrynocephalus forsythii using third-generation DNA sequencing and Hi-C analysis.</title>
        <authorList>
            <person name="Qi Y."/>
            <person name="Zhao W."/>
            <person name="Zhao Y."/>
            <person name="Niu C."/>
            <person name="Cao S."/>
            <person name="Zhang Y."/>
        </authorList>
    </citation>
    <scope>NUCLEOTIDE SEQUENCE</scope>
    <source>
        <tissue evidence="1">Muscle</tissue>
    </source>
</reference>
<comment type="caution">
    <text evidence="1">The sequence shown here is derived from an EMBL/GenBank/DDBJ whole genome shotgun (WGS) entry which is preliminary data.</text>
</comment>
<organism evidence="1 2">
    <name type="scientific">Phrynocephalus forsythii</name>
    <dbReference type="NCBI Taxonomy" id="171643"/>
    <lineage>
        <taxon>Eukaryota</taxon>
        <taxon>Metazoa</taxon>
        <taxon>Chordata</taxon>
        <taxon>Craniata</taxon>
        <taxon>Vertebrata</taxon>
        <taxon>Euteleostomi</taxon>
        <taxon>Lepidosauria</taxon>
        <taxon>Squamata</taxon>
        <taxon>Bifurcata</taxon>
        <taxon>Unidentata</taxon>
        <taxon>Episquamata</taxon>
        <taxon>Toxicofera</taxon>
        <taxon>Iguania</taxon>
        <taxon>Acrodonta</taxon>
        <taxon>Agamidae</taxon>
        <taxon>Agaminae</taxon>
        <taxon>Phrynocephalus</taxon>
    </lineage>
</organism>
<protein>
    <submittedName>
        <fullName evidence="1">Uncharacterized protein</fullName>
    </submittedName>
</protein>
<keyword evidence="2" id="KW-1185">Reference proteome</keyword>
<sequence>MLLAAVAVITYGWKENSKWTLKRGNDYWYEYIQSDILECLKQDKAWEENKRDKREMIGVFSMGI</sequence>
<dbReference type="EMBL" id="JAPFRF010000001">
    <property type="protein sequence ID" value="KAJ7345206.1"/>
    <property type="molecule type" value="Genomic_DNA"/>
</dbReference>